<dbReference type="PANTHER" id="PTHR11839:SF1">
    <property type="entry name" value="ADP-SUGAR PYROPHOSPHATASE"/>
    <property type="match status" value="1"/>
</dbReference>
<evidence type="ECO:0000313" key="4">
    <source>
        <dbReference type="Proteomes" id="UP000176998"/>
    </source>
</evidence>
<dbReference type="Gene3D" id="3.90.79.10">
    <property type="entry name" value="Nucleoside Triphosphate Pyrophosphohydrolase"/>
    <property type="match status" value="1"/>
</dbReference>
<dbReference type="GO" id="GO:0047631">
    <property type="term" value="F:ADP-ribose diphosphatase activity"/>
    <property type="evidence" value="ECO:0007669"/>
    <property type="project" value="TreeGrafter"/>
</dbReference>
<dbReference type="GO" id="GO:0019693">
    <property type="term" value="P:ribose phosphate metabolic process"/>
    <property type="evidence" value="ECO:0007669"/>
    <property type="project" value="TreeGrafter"/>
</dbReference>
<sequence length="209" mass="23208">MAAQMTPHVVSSEPLEIGDARWMTLVKIKYKDVDGKDRVWEGVQRKTRPAGSSVDAVHIVAVLKKDAGPELLLQRQFRPAVGKICIELPAGLLDENETVEQCAIRELAEETGYVGTIKPDSHRSRPKLFGAPGFSNSCSVMVHVDIDMQADGNRNPKPRLEEGEFIECFSLPLNQLYAECRRLESEGSAIDGKLGSLIEGFEMSRLWRS</sequence>
<dbReference type="STRING" id="1209926.A0A1G4BRK8"/>
<feature type="domain" description="Nudix hydrolase" evidence="2">
    <location>
        <begin position="52"/>
        <end position="202"/>
    </location>
</feature>
<dbReference type="GO" id="GO:0005634">
    <property type="term" value="C:nucleus"/>
    <property type="evidence" value="ECO:0007669"/>
    <property type="project" value="TreeGrafter"/>
</dbReference>
<dbReference type="EMBL" id="MJBS01000004">
    <property type="protein sequence ID" value="OHF04020.1"/>
    <property type="molecule type" value="Genomic_DNA"/>
</dbReference>
<dbReference type="PROSITE" id="PS00893">
    <property type="entry name" value="NUDIX_BOX"/>
    <property type="match status" value="1"/>
</dbReference>
<dbReference type="CDD" id="cd18888">
    <property type="entry name" value="NUDIX_ADPRase_Nudt5"/>
    <property type="match status" value="1"/>
</dbReference>
<evidence type="ECO:0000256" key="1">
    <source>
        <dbReference type="ARBA" id="ARBA00022801"/>
    </source>
</evidence>
<dbReference type="SUPFAM" id="SSF55811">
    <property type="entry name" value="Nudix"/>
    <property type="match status" value="1"/>
</dbReference>
<keyword evidence="1" id="KW-0378">Hydrolase</keyword>
<comment type="caution">
    <text evidence="3">The sequence shown here is derived from an EMBL/GenBank/DDBJ whole genome shotgun (WGS) entry which is preliminary data.</text>
</comment>
<dbReference type="InterPro" id="IPR020084">
    <property type="entry name" value="NUDIX_hydrolase_CS"/>
</dbReference>
<dbReference type="PANTHER" id="PTHR11839">
    <property type="entry name" value="UDP/ADP-SUGAR PYROPHOSPHATASE"/>
    <property type="match status" value="1"/>
</dbReference>
<dbReference type="Pfam" id="PF00293">
    <property type="entry name" value="NUDIX"/>
    <property type="match status" value="1"/>
</dbReference>
<dbReference type="InterPro" id="IPR015797">
    <property type="entry name" value="NUDIX_hydrolase-like_dom_sf"/>
</dbReference>
<name>A0A1G4BRK8_9PEZI</name>
<accession>A0A1G4BRK8</accession>
<organism evidence="3 4">
    <name type="scientific">Colletotrichum orchidophilum</name>
    <dbReference type="NCBI Taxonomy" id="1209926"/>
    <lineage>
        <taxon>Eukaryota</taxon>
        <taxon>Fungi</taxon>
        <taxon>Dikarya</taxon>
        <taxon>Ascomycota</taxon>
        <taxon>Pezizomycotina</taxon>
        <taxon>Sordariomycetes</taxon>
        <taxon>Hypocreomycetidae</taxon>
        <taxon>Glomerellales</taxon>
        <taxon>Glomerellaceae</taxon>
        <taxon>Colletotrichum</taxon>
    </lineage>
</organism>
<dbReference type="PROSITE" id="PS51462">
    <property type="entry name" value="NUDIX"/>
    <property type="match status" value="1"/>
</dbReference>
<keyword evidence="4" id="KW-1185">Reference proteome</keyword>
<dbReference type="RefSeq" id="XP_022481155.1">
    <property type="nucleotide sequence ID" value="XM_022612538.1"/>
</dbReference>
<dbReference type="GO" id="GO:0005829">
    <property type="term" value="C:cytosol"/>
    <property type="evidence" value="ECO:0007669"/>
    <property type="project" value="TreeGrafter"/>
</dbReference>
<proteinExistence type="predicted"/>
<evidence type="ECO:0000259" key="2">
    <source>
        <dbReference type="PROSITE" id="PS51462"/>
    </source>
</evidence>
<gene>
    <name evidence="3" type="ORF">CORC01_00882</name>
</gene>
<dbReference type="AlphaFoldDB" id="A0A1G4BRK8"/>
<dbReference type="GO" id="GO:0006753">
    <property type="term" value="P:nucleoside phosphate metabolic process"/>
    <property type="evidence" value="ECO:0007669"/>
    <property type="project" value="TreeGrafter"/>
</dbReference>
<evidence type="ECO:0000313" key="3">
    <source>
        <dbReference type="EMBL" id="OHF04020.1"/>
    </source>
</evidence>
<reference evidence="3 4" key="1">
    <citation type="submission" date="2016-09" db="EMBL/GenBank/DDBJ databases">
        <authorList>
            <person name="Capua I."/>
            <person name="De Benedictis P."/>
            <person name="Joannis T."/>
            <person name="Lombin L.H."/>
            <person name="Cattoli G."/>
        </authorList>
    </citation>
    <scope>NUCLEOTIDE SEQUENCE [LARGE SCALE GENOMIC DNA]</scope>
    <source>
        <strain evidence="3 4">IMI 309357</strain>
    </source>
</reference>
<dbReference type="InterPro" id="IPR000086">
    <property type="entry name" value="NUDIX_hydrolase_dom"/>
</dbReference>
<dbReference type="Proteomes" id="UP000176998">
    <property type="component" value="Unassembled WGS sequence"/>
</dbReference>
<dbReference type="OrthoDB" id="10249920at2759"/>
<dbReference type="GeneID" id="34554048"/>
<protein>
    <submittedName>
        <fullName evidence="3">ADP-ribose pyrophosphatase</fullName>
    </submittedName>
</protein>